<keyword evidence="10" id="KW-0496">Mitochondrion</keyword>
<evidence type="ECO:0000259" key="8">
    <source>
        <dbReference type="PROSITE" id="PS51313"/>
    </source>
</evidence>
<dbReference type="SUPFAM" id="SSF140427">
    <property type="entry name" value="VPS28 C-terminal domain-like"/>
    <property type="match status" value="1"/>
</dbReference>
<dbReference type="InterPro" id="IPR037206">
    <property type="entry name" value="VPS28_C_sf"/>
</dbReference>
<evidence type="ECO:0000256" key="2">
    <source>
        <dbReference type="ARBA" id="ARBA00022448"/>
    </source>
</evidence>
<dbReference type="EMBL" id="OVEO01000001">
    <property type="protein sequence ID" value="SPQ93371.1"/>
    <property type="molecule type" value="Genomic_DNA"/>
</dbReference>
<accession>A0A0G4ILP2</accession>
<evidence type="ECO:0000313" key="12">
    <source>
        <dbReference type="Proteomes" id="UP000290189"/>
    </source>
</evidence>
<dbReference type="Gene3D" id="1.20.120.1130">
    <property type="match status" value="1"/>
</dbReference>
<dbReference type="InterPro" id="IPR037202">
    <property type="entry name" value="ESCRT_assembly_dom"/>
</dbReference>
<evidence type="ECO:0000256" key="4">
    <source>
        <dbReference type="ARBA" id="ARBA00022927"/>
    </source>
</evidence>
<dbReference type="Pfam" id="PF03997">
    <property type="entry name" value="VPS28"/>
    <property type="match status" value="1"/>
</dbReference>
<dbReference type="PANTHER" id="PTHR12937">
    <property type="entry name" value="VACUOLAR PROTEIN SORTING 28, ISOFORM 2 VPS28"/>
    <property type="match status" value="1"/>
</dbReference>
<dbReference type="FunFam" id="1.20.120.1130:FF:000001">
    <property type="entry name" value="Vacuolar protein sorting-associated protein 28 homolog"/>
    <property type="match status" value="1"/>
</dbReference>
<geneLocation type="mitochondrion" evidence="10"/>
<dbReference type="EMBL" id="CDSF01000046">
    <property type="protein sequence ID" value="CEO96083.1"/>
    <property type="molecule type" value="Genomic_DNA"/>
</dbReference>
<dbReference type="AlphaFoldDB" id="A0A0G4ILP2"/>
<dbReference type="Gene3D" id="1.20.1440.200">
    <property type="match status" value="1"/>
</dbReference>
<keyword evidence="2 5" id="KW-0813">Transport</keyword>
<dbReference type="InterPro" id="IPR038358">
    <property type="entry name" value="VPS28_N_sf"/>
</dbReference>
<proteinExistence type="inferred from homology"/>
<organism evidence="9 11">
    <name type="scientific">Plasmodiophora brassicae</name>
    <name type="common">Clubroot disease agent</name>
    <dbReference type="NCBI Taxonomy" id="37360"/>
    <lineage>
        <taxon>Eukaryota</taxon>
        <taxon>Sar</taxon>
        <taxon>Rhizaria</taxon>
        <taxon>Endomyxa</taxon>
        <taxon>Phytomyxea</taxon>
        <taxon>Plasmodiophorida</taxon>
        <taxon>Plasmodiophoridae</taxon>
        <taxon>Plasmodiophora</taxon>
    </lineage>
</organism>
<evidence type="ECO:0000256" key="1">
    <source>
        <dbReference type="ARBA" id="ARBA00004177"/>
    </source>
</evidence>
<feature type="domain" description="VPS28 N-terminal" evidence="8">
    <location>
        <begin position="1"/>
        <end position="107"/>
    </location>
</feature>
<dbReference type="Proteomes" id="UP000290189">
    <property type="component" value="Unassembled WGS sequence"/>
</dbReference>
<reference evidence="9 11" key="1">
    <citation type="submission" date="2015-02" db="EMBL/GenBank/DDBJ databases">
        <authorList>
            <person name="Chooi Y.-H."/>
        </authorList>
    </citation>
    <scope>NUCLEOTIDE SEQUENCE [LARGE SCALE GENOMIC DNA]</scope>
    <source>
        <strain evidence="9">E3</strain>
    </source>
</reference>
<dbReference type="InterPro" id="IPR017898">
    <property type="entry name" value="VPS28_N"/>
</dbReference>
<protein>
    <recommendedName>
        <fullName evidence="5">Vacuolar protein sorting-associated protein 28 homolog</fullName>
    </recommendedName>
</protein>
<keyword evidence="3 5" id="KW-0967">Endosome</keyword>
<name>A0A0G4ILP2_PLABS</name>
<dbReference type="OrthoDB" id="2671at2759"/>
<dbReference type="Proteomes" id="UP000039324">
    <property type="component" value="Unassembled WGS sequence"/>
</dbReference>
<dbReference type="PIRSF" id="PIRSF017535">
    <property type="entry name" value="VPS28"/>
    <property type="match status" value="1"/>
</dbReference>
<comment type="subcellular location">
    <subcellularLocation>
        <location evidence="1">Endosome</location>
    </subcellularLocation>
</comment>
<dbReference type="PROSITE" id="PS51313">
    <property type="entry name" value="VPS28_N"/>
    <property type="match status" value="1"/>
</dbReference>
<evidence type="ECO:0000256" key="5">
    <source>
        <dbReference type="PIRNR" id="PIRNR017535"/>
    </source>
</evidence>
<sequence length="215" mass="24116">MASAGDDGAEVKLATTREERFRIEKLADLYAILLTTEHLETAYVRDAVTAGDYAPACAKLIAQFKTVKDAVAEFEPDTEKFMARYSMQCPAAYKRLIEVGVPATIQHGDNDRPQGSHELYVAEAVQHFITTMDSLKLEMHAVDEVYPHLKDLMDSLNKISIVLPDHIAKVKVMSWLTTLNQMRASDELSSDQARQCIFDLEQSYQAFVSLLNNKS</sequence>
<dbReference type="GO" id="GO:0000813">
    <property type="term" value="C:ESCRT I complex"/>
    <property type="evidence" value="ECO:0007669"/>
    <property type="project" value="UniProtKB-UniRule"/>
</dbReference>
<dbReference type="OMA" id="CDEFPTV"/>
<evidence type="ECO:0000256" key="6">
    <source>
        <dbReference type="PROSITE-ProRule" id="PRU00642"/>
    </source>
</evidence>
<comment type="similarity">
    <text evidence="5 6">Belongs to the VPS28 family.</text>
</comment>
<feature type="domain" description="VPS28 C-terminal" evidence="7">
    <location>
        <begin position="116"/>
        <end position="212"/>
    </location>
</feature>
<dbReference type="InterPro" id="IPR017899">
    <property type="entry name" value="VPS28_C"/>
</dbReference>
<evidence type="ECO:0000256" key="3">
    <source>
        <dbReference type="ARBA" id="ARBA00022753"/>
    </source>
</evidence>
<dbReference type="PANTHER" id="PTHR12937:SF0">
    <property type="entry name" value="VACUOLAR PROTEIN SORTING-ASSOCIATED PROTEIN 28 HOMOLOG"/>
    <property type="match status" value="1"/>
</dbReference>
<dbReference type="SUPFAM" id="SSF140111">
    <property type="entry name" value="Endosomal sorting complex assembly domain"/>
    <property type="match status" value="1"/>
</dbReference>
<evidence type="ECO:0000313" key="9">
    <source>
        <dbReference type="EMBL" id="CEO96083.1"/>
    </source>
</evidence>
<dbReference type="PROSITE" id="PS51310">
    <property type="entry name" value="VPS28_C"/>
    <property type="match status" value="1"/>
</dbReference>
<dbReference type="GO" id="GO:0044877">
    <property type="term" value="F:protein-containing complex binding"/>
    <property type="evidence" value="ECO:0007669"/>
    <property type="project" value="TreeGrafter"/>
</dbReference>
<evidence type="ECO:0000313" key="10">
    <source>
        <dbReference type="EMBL" id="SPQ93371.1"/>
    </source>
</evidence>
<evidence type="ECO:0000313" key="11">
    <source>
        <dbReference type="Proteomes" id="UP000039324"/>
    </source>
</evidence>
<keyword evidence="11" id="KW-1185">Reference proteome</keyword>
<gene>
    <name evidence="9" type="ORF">PBRA_004773</name>
    <name evidence="10" type="ORF">PLBR_LOCUS586</name>
</gene>
<evidence type="ECO:0000259" key="7">
    <source>
        <dbReference type="PROSITE" id="PS51310"/>
    </source>
</evidence>
<reference evidence="10 12" key="2">
    <citation type="submission" date="2018-03" db="EMBL/GenBank/DDBJ databases">
        <authorList>
            <person name="Fogelqvist J."/>
        </authorList>
    </citation>
    <scope>NUCLEOTIDE SEQUENCE [LARGE SCALE GENOMIC DNA]</scope>
</reference>
<dbReference type="InterPro" id="IPR007143">
    <property type="entry name" value="Vps28"/>
</dbReference>
<dbReference type="STRING" id="37360.A0A0G4ILP2"/>
<dbReference type="GO" id="GO:0043328">
    <property type="term" value="P:protein transport to vacuole involved in ubiquitin-dependent protein catabolic process via the multivesicular body sorting pathway"/>
    <property type="evidence" value="ECO:0007669"/>
    <property type="project" value="TreeGrafter"/>
</dbReference>
<keyword evidence="4 5" id="KW-0653">Protein transport</keyword>
<comment type="function">
    <text evidence="5">Component of the ESCRT-I complex (endosomal sorting complex required for transport I), a regulator of vesicular trafficking process.</text>
</comment>